<dbReference type="RefSeq" id="WP_179634453.1">
    <property type="nucleotide sequence ID" value="NZ_CAXYYM010000211.1"/>
</dbReference>
<reference evidence="1 2" key="1">
    <citation type="submission" date="2020-07" db="EMBL/GenBank/DDBJ databases">
        <title>Genomic Encyclopedia of Archaeal and Bacterial Type Strains, Phase II (KMG-II): from individual species to whole genera.</title>
        <authorList>
            <person name="Goeker M."/>
        </authorList>
    </citation>
    <scope>NUCLEOTIDE SEQUENCE [LARGE SCALE GENOMIC DNA]</scope>
    <source>
        <strain evidence="1 2">DSM 21226</strain>
    </source>
</reference>
<dbReference type="GO" id="GO:0030244">
    <property type="term" value="P:cellulose biosynthetic process"/>
    <property type="evidence" value="ECO:0007669"/>
    <property type="project" value="InterPro"/>
</dbReference>
<proteinExistence type="predicted"/>
<organism evidence="1 2">
    <name type="scientific">Sphaerotilus montanus</name>
    <dbReference type="NCBI Taxonomy" id="522889"/>
    <lineage>
        <taxon>Bacteria</taxon>
        <taxon>Pseudomonadati</taxon>
        <taxon>Pseudomonadota</taxon>
        <taxon>Betaproteobacteria</taxon>
        <taxon>Burkholderiales</taxon>
        <taxon>Sphaerotilaceae</taxon>
        <taxon>Sphaerotilus</taxon>
    </lineage>
</organism>
<dbReference type="AlphaFoldDB" id="A0A7Y9U666"/>
<evidence type="ECO:0008006" key="3">
    <source>
        <dbReference type="Google" id="ProtNLM"/>
    </source>
</evidence>
<gene>
    <name evidence="1" type="ORF">BDD16_002704</name>
</gene>
<comment type="caution">
    <text evidence="1">The sequence shown here is derived from an EMBL/GenBank/DDBJ whole genome shotgun (WGS) entry which is preliminary data.</text>
</comment>
<evidence type="ECO:0000313" key="2">
    <source>
        <dbReference type="Proteomes" id="UP000518288"/>
    </source>
</evidence>
<keyword evidence="2" id="KW-1185">Reference proteome</keyword>
<dbReference type="Pfam" id="PF03500">
    <property type="entry name" value="Cellsynth_D"/>
    <property type="match status" value="1"/>
</dbReference>
<dbReference type="Gene3D" id="3.30.70.2590">
    <property type="match status" value="1"/>
</dbReference>
<sequence length="155" mass="17299">MNRPLSDHDYHLRYRCSPQWRPFLGALAQELSSRIEPDQARALMRRLGTSMARNAPLPAMELLPDLEDAMNGVWSGMNWGWVELSDTDDALKIIHHCAPIEAAFGAGSRHWSPAVLEGAYEQWLRAAGAGDRLRVQQLATDTTSIEPLYVFALAA</sequence>
<dbReference type="EMBL" id="JACCFH010000001">
    <property type="protein sequence ID" value="NYG33718.1"/>
    <property type="molecule type" value="Genomic_DNA"/>
</dbReference>
<name>A0A7Y9U666_9BURK</name>
<dbReference type="InterPro" id="IPR022798">
    <property type="entry name" value="BcsD_bac"/>
</dbReference>
<protein>
    <recommendedName>
        <fullName evidence="3">Cellulose synthase</fullName>
    </recommendedName>
</protein>
<dbReference type="Proteomes" id="UP000518288">
    <property type="component" value="Unassembled WGS sequence"/>
</dbReference>
<accession>A0A7Y9U666</accession>
<dbReference type="InterPro" id="IPR038470">
    <property type="entry name" value="Cellsynth_D_sf"/>
</dbReference>
<evidence type="ECO:0000313" key="1">
    <source>
        <dbReference type="EMBL" id="NYG33718.1"/>
    </source>
</evidence>